<evidence type="ECO:0000313" key="3">
    <source>
        <dbReference type="Proteomes" id="UP001150266"/>
    </source>
</evidence>
<dbReference type="EMBL" id="JAOTPV010000001">
    <property type="protein sequence ID" value="KAJ4491018.1"/>
    <property type="molecule type" value="Genomic_DNA"/>
</dbReference>
<dbReference type="AlphaFoldDB" id="A0A9W9DXD5"/>
<gene>
    <name evidence="2" type="ORF">J3R30DRAFT_3694994</name>
</gene>
<keyword evidence="3" id="KW-1185">Reference proteome</keyword>
<dbReference type="InterPro" id="IPR011009">
    <property type="entry name" value="Kinase-like_dom_sf"/>
</dbReference>
<dbReference type="PANTHER" id="PTHR21310:SF39">
    <property type="entry name" value="AMINOGLYCOSIDE PHOSPHOTRANSFERASE DOMAIN-CONTAINING PROTEIN"/>
    <property type="match status" value="1"/>
</dbReference>
<evidence type="ECO:0000313" key="2">
    <source>
        <dbReference type="EMBL" id="KAJ4491018.1"/>
    </source>
</evidence>
<dbReference type="InterPro" id="IPR051678">
    <property type="entry name" value="AGP_Transferase"/>
</dbReference>
<evidence type="ECO:0000259" key="1">
    <source>
        <dbReference type="Pfam" id="PF01636"/>
    </source>
</evidence>
<proteinExistence type="predicted"/>
<keyword evidence="2" id="KW-0418">Kinase</keyword>
<dbReference type="Gene3D" id="3.90.1200.10">
    <property type="match status" value="1"/>
</dbReference>
<dbReference type="SUPFAM" id="SSF56112">
    <property type="entry name" value="Protein kinase-like (PK-like)"/>
    <property type="match status" value="1"/>
</dbReference>
<feature type="domain" description="Aminoglycoside phosphotransferase" evidence="1">
    <location>
        <begin position="139"/>
        <end position="328"/>
    </location>
</feature>
<dbReference type="OrthoDB" id="4177236at2759"/>
<keyword evidence="2" id="KW-0808">Transferase</keyword>
<dbReference type="InterPro" id="IPR002575">
    <property type="entry name" value="Aminoglycoside_PTrfase"/>
</dbReference>
<dbReference type="PANTHER" id="PTHR21310">
    <property type="entry name" value="AMINOGLYCOSIDE PHOSPHOTRANSFERASE-RELATED-RELATED"/>
    <property type="match status" value="1"/>
</dbReference>
<name>A0A9W9DXD5_9AGAR</name>
<organism evidence="2 3">
    <name type="scientific">Lentinula aciculospora</name>
    <dbReference type="NCBI Taxonomy" id="153920"/>
    <lineage>
        <taxon>Eukaryota</taxon>
        <taxon>Fungi</taxon>
        <taxon>Dikarya</taxon>
        <taxon>Basidiomycota</taxon>
        <taxon>Agaricomycotina</taxon>
        <taxon>Agaricomycetes</taxon>
        <taxon>Agaricomycetidae</taxon>
        <taxon>Agaricales</taxon>
        <taxon>Marasmiineae</taxon>
        <taxon>Omphalotaceae</taxon>
        <taxon>Lentinula</taxon>
    </lineage>
</organism>
<dbReference type="GO" id="GO:0016301">
    <property type="term" value="F:kinase activity"/>
    <property type="evidence" value="ECO:0007669"/>
    <property type="project" value="UniProtKB-KW"/>
</dbReference>
<reference evidence="2" key="1">
    <citation type="submission" date="2022-08" db="EMBL/GenBank/DDBJ databases">
        <title>A Global Phylogenomic Analysis of the Shiitake Genus Lentinula.</title>
        <authorList>
            <consortium name="DOE Joint Genome Institute"/>
            <person name="Sierra-Patev S."/>
            <person name="Min B."/>
            <person name="Naranjo-Ortiz M."/>
            <person name="Looney B."/>
            <person name="Konkel Z."/>
            <person name="Slot J.C."/>
            <person name="Sakamoto Y."/>
            <person name="Steenwyk J.L."/>
            <person name="Rokas A."/>
            <person name="Carro J."/>
            <person name="Camarero S."/>
            <person name="Ferreira P."/>
            <person name="Molpeceres G."/>
            <person name="Ruiz-Duenas F.J."/>
            <person name="Serrano A."/>
            <person name="Henrissat B."/>
            <person name="Drula E."/>
            <person name="Hughes K.W."/>
            <person name="Mata J.L."/>
            <person name="Ishikawa N.K."/>
            <person name="Vargas-Isla R."/>
            <person name="Ushijima S."/>
            <person name="Smith C.A."/>
            <person name="Ahrendt S."/>
            <person name="Andreopoulos W."/>
            <person name="He G."/>
            <person name="Labutti K."/>
            <person name="Lipzen A."/>
            <person name="Ng V."/>
            <person name="Riley R."/>
            <person name="Sandor L."/>
            <person name="Barry K."/>
            <person name="Martinez A.T."/>
            <person name="Xiao Y."/>
            <person name="Gibbons J.G."/>
            <person name="Terashima K."/>
            <person name="Grigoriev I.V."/>
            <person name="Hibbett D.S."/>
        </authorList>
    </citation>
    <scope>NUCLEOTIDE SEQUENCE</scope>
    <source>
        <strain evidence="2">JLM2183</strain>
    </source>
</reference>
<accession>A0A9W9DXD5</accession>
<comment type="caution">
    <text evidence="2">The sequence shown here is derived from an EMBL/GenBank/DDBJ whole genome shotgun (WGS) entry which is preliminary data.</text>
</comment>
<dbReference type="Pfam" id="PF01636">
    <property type="entry name" value="APH"/>
    <property type="match status" value="1"/>
</dbReference>
<sequence length="427" mass="49003">MNLTLRPAVVVVIGARLFSVMTEKGWLYYDAPQQTEVVAASILQNNAEGLQLASSPRALELGHQISIPTSASLYMRHVPSSPADEMSDEELHNLIANVKEEDRIGKMPKLDILGSPQVYRLTPHALVAKYVGTDPWNEVYTMQLVQQNTTVPVPQVRRVIPDRVRGKGFWLVMDYIDGEVLLAIWSKLSWWRRLQVVCALRSYIRQLQQVPLPSTHIPGPFDGTRRPLSCLGGHFRDDAGPFPTYAAMAAWHDEQNHRYQVDCNISADGTYFWPYSKFDTSAPLVLCHFDLHMRNIILDKENRVWLIDWAFAGAYPFWFEYVPLGFWANAANSDRRLPRSFARFMDFVVGGCASWYFNNYIKKFDSRPEGFRHFNIDHDHFVKQGIDPQLYKPVDVAQPSRCRMMVHKYLDLFYDALLGVSALFVVD</sequence>
<dbReference type="Proteomes" id="UP001150266">
    <property type="component" value="Unassembled WGS sequence"/>
</dbReference>
<protein>
    <submittedName>
        <fullName evidence="2">Kinase-like domain-containing protein</fullName>
    </submittedName>
</protein>